<dbReference type="Gene3D" id="2.60.40.10">
    <property type="entry name" value="Immunoglobulins"/>
    <property type="match status" value="9"/>
</dbReference>
<feature type="compositionally biased region" description="Polar residues" evidence="2">
    <location>
        <begin position="1245"/>
        <end position="1258"/>
    </location>
</feature>
<reference evidence="5 6" key="1">
    <citation type="submission" date="2014-05" db="EMBL/GenBank/DDBJ databases">
        <title>Draft Genome Sequence of Nitratireductor basaltis Strain UMTGB225, A Marine Bacterium Isolated from Green Barrel Tunicate.</title>
        <authorList>
            <person name="Gan H.Y."/>
        </authorList>
    </citation>
    <scope>NUCLEOTIDE SEQUENCE [LARGE SCALE GENOMIC DNA]</scope>
    <source>
        <strain evidence="5 6">UMTGB225</strain>
    </source>
</reference>
<gene>
    <name evidence="5" type="primary">sdrD</name>
    <name evidence="5" type="ORF">EL18_03395</name>
</gene>
<feature type="domain" description="Bacterial Ig" evidence="3">
    <location>
        <begin position="738"/>
        <end position="816"/>
    </location>
</feature>
<feature type="region of interest" description="Disordered" evidence="2">
    <location>
        <begin position="308"/>
        <end position="327"/>
    </location>
</feature>
<keyword evidence="6" id="KW-1185">Reference proteome</keyword>
<feature type="domain" description="Biofilm-associated protein BapA-like prefix-like" evidence="4">
    <location>
        <begin position="5"/>
        <end position="94"/>
    </location>
</feature>
<dbReference type="GO" id="GO:0005975">
    <property type="term" value="P:carbohydrate metabolic process"/>
    <property type="evidence" value="ECO:0007669"/>
    <property type="project" value="TreeGrafter"/>
</dbReference>
<evidence type="ECO:0000256" key="2">
    <source>
        <dbReference type="SAM" id="MobiDB-lite"/>
    </source>
</evidence>
<feature type="domain" description="Bacterial Ig" evidence="3">
    <location>
        <begin position="408"/>
        <end position="484"/>
    </location>
</feature>
<name>A0A084U5E9_9HYPH</name>
<dbReference type="GO" id="GO:0001681">
    <property type="term" value="F:sialate O-acetylesterase activity"/>
    <property type="evidence" value="ECO:0007669"/>
    <property type="project" value="InterPro"/>
</dbReference>
<dbReference type="EMBL" id="JMQM01000003">
    <property type="protein sequence ID" value="KFB08185.1"/>
    <property type="molecule type" value="Genomic_DNA"/>
</dbReference>
<feature type="domain" description="Bacterial Ig" evidence="3">
    <location>
        <begin position="655"/>
        <end position="733"/>
    </location>
</feature>
<feature type="domain" description="Bacterial Ig" evidence="3">
    <location>
        <begin position="572"/>
        <end position="648"/>
    </location>
</feature>
<feature type="compositionally biased region" description="Acidic residues" evidence="2">
    <location>
        <begin position="1209"/>
        <end position="1225"/>
    </location>
</feature>
<comment type="caution">
    <text evidence="5">The sequence shown here is derived from an EMBL/GenBank/DDBJ whole genome shotgun (WGS) entry which is preliminary data.</text>
</comment>
<evidence type="ECO:0000256" key="1">
    <source>
        <dbReference type="SAM" id="Coils"/>
    </source>
</evidence>
<dbReference type="RefSeq" id="WP_051914433.1">
    <property type="nucleotide sequence ID" value="NZ_JMQM01000003.1"/>
</dbReference>
<dbReference type="PANTHER" id="PTHR22901:SF0">
    <property type="entry name" value="SIALATE O-ACETYLESTERASE"/>
    <property type="match status" value="1"/>
</dbReference>
<dbReference type="OrthoDB" id="8481600at2"/>
<dbReference type="InterPro" id="IPR048051">
    <property type="entry name" value="BapA-like_prefix-like"/>
</dbReference>
<dbReference type="InterPro" id="IPR013783">
    <property type="entry name" value="Ig-like_fold"/>
</dbReference>
<dbReference type="AlphaFoldDB" id="A0A084U5E9"/>
<sequence length="1264" mass="131403">MIRVEIQSAAGNTVRELTSARSALKVATADRIALGVQIDSVAQYLRDGNDLVITLVDGRQVILQDYFLDDANGIPELFLADTNANGELVYVEVTFSEAADGTLVASYGAGAAAGGLGFLPIALLGGLAAAGIAAAASGSDGDGNGGPGDGDNGDGDNGGGGKPEQPELIKKGITEFTGTAQPGYKVIAENDDGEELGTAIADDDGNWVIPFDPPLPPDENVTIIVEGPTGETSDPITVPADGTPPDAPEVDEHNGDRVTGTTEPGATVIARDSNGTPVGSAIADEDGNYVIDFDPPLRDGTEVEVTATDTNGNESDPTPVIIDANPPGAPDYISYNPDLISGEIGDDDAKEVEITLPDGTKVTVPVEDGKFEYEPNPPLNDGDVVDVEVIDNAGNRSPADELVIDGIAPDTPVLTKQSGTEVAGEAEPGSTVTVRDQNGNVLGSAVADENGNFTVPLSPQPPHGTPISVVAEDDAGNVSDPANGTIDAMAPDAPILEQQNGSQVTGEAEAGATVTVRDQNGNVLGSAVADENGNFVVELSPKPAHGTPISVVAEDSNGNVSDPANGVIDAMAPDNPVVEKHNANEVTGTAEPGSTVTVRDGNGNVLGTAIADPSTGEYAVELSPPAANGTRIEVTATDTNGNESDPTNGVIDAVAPEQPNVTAYNASEIAGDGAEAGTIITATDSMGTVVGSATVNPDGTYSITPTRPLADGETIDLTLEDAAGNVSVPKEVVIDAIAPDQPDLTAYNGNEVSGTVEAGATVEMFDENGNLVGTAQLGPDQTEFSFTGNFQDNQKVYLRVTDAAGNSSEDLEVIIDDIPIGPPTAVASAFAAEELAEEATSETEMMSRAALTENTEDNDGFATLSNDIQRDDFQIPEPLSLLETYNSGRISGHALEGNDPDRPEADATIYIYDPDMPGFDADNLDPSEAIASATTDENGFYEMIFEGADRLPHGKTLFGNAVDKAGNETKFGFIVDDAAPEFEVLTNYPYELTFESEPGSDVELRDETGQLLGTATVGSDGLYRFEFPNEVEAGKEFTLVARDKAGNFSETDVSIIDAPLNHYVPPVMGTRTVRKIVETFKKGTWHSHGKNSFLLLGDHHHYANVTETYVKEPAKHTHEPVPYEGEAESVVALDDNGSPINPPIDSPAIAPDAFDLASFDNEIEQVIEADIASETESLVEAAEAEAEALELDAAEDDQLEIIDEVDGEVVEAEGASDADASEETPENAAEPDSAEVEIDDLEIETSGSASDSMQWIETQKNDLS</sequence>
<feature type="region of interest" description="Disordered" evidence="2">
    <location>
        <begin position="242"/>
        <end position="263"/>
    </location>
</feature>
<feature type="domain" description="Bacterial Ig" evidence="3">
    <location>
        <begin position="490"/>
        <end position="565"/>
    </location>
</feature>
<feature type="coiled-coil region" evidence="1">
    <location>
        <begin position="1172"/>
        <end position="1199"/>
    </location>
</feature>
<dbReference type="InterPro" id="IPR039329">
    <property type="entry name" value="SIAE"/>
</dbReference>
<feature type="domain" description="Bacterial Ig" evidence="3">
    <location>
        <begin position="164"/>
        <end position="240"/>
    </location>
</feature>
<feature type="compositionally biased region" description="Acidic residues" evidence="2">
    <location>
        <begin position="1232"/>
        <end position="1243"/>
    </location>
</feature>
<dbReference type="PATRIC" id="fig|472175.3.peg.3393"/>
<proteinExistence type="predicted"/>
<feature type="domain" description="Bacterial Ig" evidence="3">
    <location>
        <begin position="980"/>
        <end position="1051"/>
    </location>
</feature>
<dbReference type="PANTHER" id="PTHR22901">
    <property type="entry name" value="SIALATE O-ACETYLESTERASE"/>
    <property type="match status" value="1"/>
</dbReference>
<evidence type="ECO:0000313" key="6">
    <source>
        <dbReference type="Proteomes" id="UP000053675"/>
    </source>
</evidence>
<dbReference type="Proteomes" id="UP000053675">
    <property type="component" value="Unassembled WGS sequence"/>
</dbReference>
<dbReference type="PROSITE" id="PS50890">
    <property type="entry name" value="PUA"/>
    <property type="match status" value="1"/>
</dbReference>
<evidence type="ECO:0000313" key="5">
    <source>
        <dbReference type="EMBL" id="KFB08185.1"/>
    </source>
</evidence>
<dbReference type="STRING" id="472175.EL18_03395"/>
<organism evidence="5 6">
    <name type="scientific">Nitratireductor basaltis</name>
    <dbReference type="NCBI Taxonomy" id="472175"/>
    <lineage>
        <taxon>Bacteria</taxon>
        <taxon>Pseudomonadati</taxon>
        <taxon>Pseudomonadota</taxon>
        <taxon>Alphaproteobacteria</taxon>
        <taxon>Hyphomicrobiales</taxon>
        <taxon>Phyllobacteriaceae</taxon>
        <taxon>Nitratireductor</taxon>
    </lineage>
</organism>
<dbReference type="InterPro" id="IPR041498">
    <property type="entry name" value="Big_6"/>
</dbReference>
<dbReference type="NCBIfam" id="NF033677">
    <property type="entry name" value="biofilm_BapA_N"/>
    <property type="match status" value="1"/>
</dbReference>
<evidence type="ECO:0000259" key="3">
    <source>
        <dbReference type="Pfam" id="PF17936"/>
    </source>
</evidence>
<protein>
    <submittedName>
        <fullName evidence="5">Serine-aspartate repeat-containing protein D</fullName>
    </submittedName>
</protein>
<dbReference type="Pfam" id="PF17936">
    <property type="entry name" value="Big_6"/>
    <property type="match status" value="8"/>
</dbReference>
<dbReference type="Pfam" id="PF22783">
    <property type="entry name" value="BapA_N"/>
    <property type="match status" value="1"/>
</dbReference>
<dbReference type="eggNOG" id="COG3209">
    <property type="taxonomic scope" value="Bacteria"/>
</dbReference>
<feature type="region of interest" description="Disordered" evidence="2">
    <location>
        <begin position="1209"/>
        <end position="1264"/>
    </location>
</feature>
<evidence type="ECO:0000259" key="4">
    <source>
        <dbReference type="Pfam" id="PF22783"/>
    </source>
</evidence>
<feature type="region of interest" description="Disordered" evidence="2">
    <location>
        <begin position="136"/>
        <end position="167"/>
    </location>
</feature>
<keyword evidence="1" id="KW-0175">Coiled coil</keyword>
<feature type="compositionally biased region" description="Gly residues" evidence="2">
    <location>
        <begin position="140"/>
        <end position="162"/>
    </location>
</feature>
<feature type="domain" description="Bacterial Ig" evidence="3">
    <location>
        <begin position="245"/>
        <end position="320"/>
    </location>
</feature>
<accession>A0A084U5E9</accession>